<name>A0A1H9AB50_9BACT</name>
<dbReference type="STRING" id="478744.SAMN05444359_10232"/>
<protein>
    <submittedName>
        <fullName evidence="1">Uncharacterized protein</fullName>
    </submittedName>
</protein>
<gene>
    <name evidence="1" type="ORF">SAMN05444359_10232</name>
</gene>
<organism evidence="1 2">
    <name type="scientific">Neolewinella agarilytica</name>
    <dbReference type="NCBI Taxonomy" id="478744"/>
    <lineage>
        <taxon>Bacteria</taxon>
        <taxon>Pseudomonadati</taxon>
        <taxon>Bacteroidota</taxon>
        <taxon>Saprospiria</taxon>
        <taxon>Saprospirales</taxon>
        <taxon>Lewinellaceae</taxon>
        <taxon>Neolewinella</taxon>
    </lineage>
</organism>
<dbReference type="AlphaFoldDB" id="A0A1H9AB50"/>
<sequence length="158" mass="18403">MNYNISIYLFLACIFSSCFLRPSYKKNEEIDKECRSYLYKNISDQLTNPDYGDSVAYYAIIAQQSKEKKHNLTLLCLKKDGKWTTYKSIGSAKAPCMKARESYLIPLVLYQGEPWGKSLIRTIDDFPENYIQSFRKKSLSDKTIIFETVTLINYKPVE</sequence>
<dbReference type="InParanoid" id="A0A1H9AB50"/>
<evidence type="ECO:0000313" key="1">
    <source>
        <dbReference type="EMBL" id="SEP73889.1"/>
    </source>
</evidence>
<proteinExistence type="predicted"/>
<keyword evidence="2" id="KW-1185">Reference proteome</keyword>
<evidence type="ECO:0000313" key="2">
    <source>
        <dbReference type="Proteomes" id="UP000199021"/>
    </source>
</evidence>
<reference evidence="2" key="1">
    <citation type="submission" date="2016-10" db="EMBL/GenBank/DDBJ databases">
        <authorList>
            <person name="Varghese N."/>
            <person name="Submissions S."/>
        </authorList>
    </citation>
    <scope>NUCLEOTIDE SEQUENCE [LARGE SCALE GENOMIC DNA]</scope>
    <source>
        <strain evidence="2">DSM 24740</strain>
    </source>
</reference>
<dbReference type="Proteomes" id="UP000199021">
    <property type="component" value="Unassembled WGS sequence"/>
</dbReference>
<accession>A0A1H9AB50</accession>
<dbReference type="EMBL" id="FOFB01000002">
    <property type="protein sequence ID" value="SEP73889.1"/>
    <property type="molecule type" value="Genomic_DNA"/>
</dbReference>